<dbReference type="PROSITE" id="PS50995">
    <property type="entry name" value="HTH_MARR_2"/>
    <property type="match status" value="1"/>
</dbReference>
<dbReference type="PRINTS" id="PR00598">
    <property type="entry name" value="HTHMARR"/>
</dbReference>
<dbReference type="InterPro" id="IPR036388">
    <property type="entry name" value="WH-like_DNA-bd_sf"/>
</dbReference>
<dbReference type="SMART" id="SM00347">
    <property type="entry name" value="HTH_MARR"/>
    <property type="match status" value="1"/>
</dbReference>
<evidence type="ECO:0000313" key="2">
    <source>
        <dbReference type="EMBL" id="RWR20379.1"/>
    </source>
</evidence>
<sequence>MSSDYTQSATEVSSVSVVDAFRANRPAVVRAMEAVRALSDSLDRMNSGMKGAMDMNASDLATLRMLIIREQRGQMVSPHDVASHLRISTASTTKLLDRLAASGHLERRPHPSDGRARVVVLTPKSRTEFLRHFSAHLDAMVAVADSFSDNQLSTIAEFVDGLSDAISATD</sequence>
<organism evidence="2 3">
    <name type="scientific">Microbacterium enclense</name>
    <dbReference type="NCBI Taxonomy" id="993073"/>
    <lineage>
        <taxon>Bacteria</taxon>
        <taxon>Bacillati</taxon>
        <taxon>Actinomycetota</taxon>
        <taxon>Actinomycetes</taxon>
        <taxon>Micrococcales</taxon>
        <taxon>Microbacteriaceae</taxon>
        <taxon>Microbacterium</taxon>
    </lineage>
</organism>
<dbReference type="Gene3D" id="1.10.10.10">
    <property type="entry name" value="Winged helix-like DNA-binding domain superfamily/Winged helix DNA-binding domain"/>
    <property type="match status" value="1"/>
</dbReference>
<dbReference type="GO" id="GO:0006950">
    <property type="term" value="P:response to stress"/>
    <property type="evidence" value="ECO:0007669"/>
    <property type="project" value="TreeGrafter"/>
</dbReference>
<dbReference type="PANTHER" id="PTHR33164">
    <property type="entry name" value="TRANSCRIPTIONAL REGULATOR, MARR FAMILY"/>
    <property type="match status" value="1"/>
</dbReference>
<dbReference type="InterPro" id="IPR036390">
    <property type="entry name" value="WH_DNA-bd_sf"/>
</dbReference>
<dbReference type="EMBL" id="RBZY01000016">
    <property type="protein sequence ID" value="RWR20379.1"/>
    <property type="molecule type" value="Genomic_DNA"/>
</dbReference>
<proteinExistence type="predicted"/>
<dbReference type="AlphaFoldDB" id="A0A443JIH1"/>
<dbReference type="InterPro" id="IPR000835">
    <property type="entry name" value="HTH_MarR-typ"/>
</dbReference>
<dbReference type="PANTHER" id="PTHR33164:SF43">
    <property type="entry name" value="HTH-TYPE TRANSCRIPTIONAL REPRESSOR YETL"/>
    <property type="match status" value="1"/>
</dbReference>
<evidence type="ECO:0000313" key="3">
    <source>
        <dbReference type="Proteomes" id="UP000285970"/>
    </source>
</evidence>
<dbReference type="InterPro" id="IPR039422">
    <property type="entry name" value="MarR/SlyA-like"/>
</dbReference>
<dbReference type="GO" id="GO:0003700">
    <property type="term" value="F:DNA-binding transcription factor activity"/>
    <property type="evidence" value="ECO:0007669"/>
    <property type="project" value="InterPro"/>
</dbReference>
<dbReference type="Proteomes" id="UP000285970">
    <property type="component" value="Unassembled WGS sequence"/>
</dbReference>
<gene>
    <name evidence="2" type="ORF">D8Y23_06045</name>
</gene>
<reference evidence="2 3" key="1">
    <citation type="journal article" date="2018" name="Front. Microbiol.">
        <title>Novel Insights Into Bacterial Dimethylsulfoniopropionate Catabolism in the East China Sea.</title>
        <authorList>
            <person name="Liu J."/>
            <person name="Liu J."/>
            <person name="Zhang S.H."/>
            <person name="Liang J."/>
            <person name="Lin H."/>
            <person name="Song D."/>
            <person name="Yang G.P."/>
            <person name="Todd J.D."/>
            <person name="Zhang X.H."/>
        </authorList>
    </citation>
    <scope>NUCLEOTIDE SEQUENCE [LARGE SCALE GENOMIC DNA]</scope>
    <source>
        <strain evidence="2 3">ZYFD042</strain>
    </source>
</reference>
<feature type="domain" description="HTH marR-type" evidence="1">
    <location>
        <begin position="24"/>
        <end position="164"/>
    </location>
</feature>
<protein>
    <submittedName>
        <fullName evidence="2">MarR family transcriptional regulator</fullName>
    </submittedName>
</protein>
<name>A0A443JIH1_9MICO</name>
<comment type="caution">
    <text evidence="2">The sequence shown here is derived from an EMBL/GenBank/DDBJ whole genome shotgun (WGS) entry which is preliminary data.</text>
</comment>
<dbReference type="Pfam" id="PF12802">
    <property type="entry name" value="MarR_2"/>
    <property type="match status" value="1"/>
</dbReference>
<evidence type="ECO:0000259" key="1">
    <source>
        <dbReference type="PROSITE" id="PS50995"/>
    </source>
</evidence>
<accession>A0A443JIH1</accession>
<dbReference type="OrthoDB" id="162531at2"/>
<dbReference type="SUPFAM" id="SSF46785">
    <property type="entry name" value="Winged helix' DNA-binding domain"/>
    <property type="match status" value="1"/>
</dbReference>